<gene>
    <name evidence="2" type="ORF">A8F95_04770</name>
</gene>
<proteinExistence type="predicted"/>
<dbReference type="RefSeq" id="WP_065410088.1">
    <property type="nucleotide sequence ID" value="NZ_MAYT01000012.1"/>
</dbReference>
<dbReference type="Pfam" id="PF14526">
    <property type="entry name" value="Cass2"/>
    <property type="match status" value="1"/>
</dbReference>
<evidence type="ECO:0000313" key="2">
    <source>
        <dbReference type="EMBL" id="OCA88762.1"/>
    </source>
</evidence>
<reference evidence="3" key="1">
    <citation type="submission" date="2016-05" db="EMBL/GenBank/DDBJ databases">
        <authorList>
            <person name="Liu B."/>
            <person name="Wang J."/>
            <person name="Zhu Y."/>
            <person name="Liu G."/>
            <person name="Chen Q."/>
            <person name="Chen Z."/>
            <person name="Lan J."/>
            <person name="Che J."/>
            <person name="Ge C."/>
            <person name="Shi H."/>
            <person name="Pan Z."/>
            <person name="Liu X."/>
        </authorList>
    </citation>
    <scope>NUCLEOTIDE SEQUENCE [LARGE SCALE GENOMIC DNA]</scope>
    <source>
        <strain evidence="3">FJAT-27215</strain>
    </source>
</reference>
<dbReference type="InterPro" id="IPR029441">
    <property type="entry name" value="Cass2"/>
</dbReference>
<dbReference type="EMBL" id="MAYT01000012">
    <property type="protein sequence ID" value="OCA88762.1"/>
    <property type="molecule type" value="Genomic_DNA"/>
</dbReference>
<organism evidence="2 3">
    <name type="scientific">Pseudobacillus wudalianchiensis</name>
    <dbReference type="NCBI Taxonomy" id="1743143"/>
    <lineage>
        <taxon>Bacteria</taxon>
        <taxon>Bacillati</taxon>
        <taxon>Bacillota</taxon>
        <taxon>Bacilli</taxon>
        <taxon>Bacillales</taxon>
        <taxon>Bacillaceae</taxon>
        <taxon>Pseudobacillus</taxon>
    </lineage>
</organism>
<sequence length="157" mass="17924">MIPKIVEIGEIKVIGLQTTCQEAELAAERERMWKQFKHFADTIPNQTNGHMMEICLQKQGSLIKHCVAMEVESADIVPSGMTSFTIPPQSYIHIEHTGCTDTIWQSLYELKQWAKNYHCRLDPNHFTIDVTISEDPPTHGLYVKLEDQKIESGELVV</sequence>
<name>A0A1B9AXX0_9BACI</name>
<dbReference type="Gene3D" id="3.20.80.10">
    <property type="entry name" value="Regulatory factor, effector binding domain"/>
    <property type="match status" value="1"/>
</dbReference>
<evidence type="ECO:0000313" key="3">
    <source>
        <dbReference type="Proteomes" id="UP000092578"/>
    </source>
</evidence>
<evidence type="ECO:0000259" key="1">
    <source>
        <dbReference type="Pfam" id="PF14526"/>
    </source>
</evidence>
<accession>A0A1B9AXX0</accession>
<feature type="domain" description="Integron-associated effector binding protein" evidence="1">
    <location>
        <begin position="4"/>
        <end position="124"/>
    </location>
</feature>
<protein>
    <recommendedName>
        <fullName evidence="1">Integron-associated effector binding protein domain-containing protein</fullName>
    </recommendedName>
</protein>
<keyword evidence="3" id="KW-1185">Reference proteome</keyword>
<dbReference type="Proteomes" id="UP000092578">
    <property type="component" value="Unassembled WGS sequence"/>
</dbReference>
<dbReference type="SUPFAM" id="SSF55136">
    <property type="entry name" value="Probable bacterial effector-binding domain"/>
    <property type="match status" value="1"/>
</dbReference>
<dbReference type="AlphaFoldDB" id="A0A1B9AXX0"/>
<dbReference type="InterPro" id="IPR011256">
    <property type="entry name" value="Reg_factor_effector_dom_sf"/>
</dbReference>
<comment type="caution">
    <text evidence="2">The sequence shown here is derived from an EMBL/GenBank/DDBJ whole genome shotgun (WGS) entry which is preliminary data.</text>
</comment>